<evidence type="ECO:0000256" key="1">
    <source>
        <dbReference type="SAM" id="Phobius"/>
    </source>
</evidence>
<name>A0ABV4GU18_9BRAD</name>
<proteinExistence type="predicted"/>
<evidence type="ECO:0000313" key="3">
    <source>
        <dbReference type="Proteomes" id="UP001565474"/>
    </source>
</evidence>
<feature type="transmembrane region" description="Helical" evidence="1">
    <location>
        <begin position="33"/>
        <end position="52"/>
    </location>
</feature>
<keyword evidence="1" id="KW-0812">Transmembrane</keyword>
<organism evidence="2 3">
    <name type="scientific">Bradyrhizobium yuanmingense</name>
    <dbReference type="NCBI Taxonomy" id="108015"/>
    <lineage>
        <taxon>Bacteria</taxon>
        <taxon>Pseudomonadati</taxon>
        <taxon>Pseudomonadota</taxon>
        <taxon>Alphaproteobacteria</taxon>
        <taxon>Hyphomicrobiales</taxon>
        <taxon>Nitrobacteraceae</taxon>
        <taxon>Bradyrhizobium</taxon>
    </lineage>
</organism>
<protein>
    <recommendedName>
        <fullName evidence="4">ABC transporter permease</fullName>
    </recommendedName>
</protein>
<accession>A0ABV4GU18</accession>
<reference evidence="2 3" key="1">
    <citation type="submission" date="2024-07" db="EMBL/GenBank/DDBJ databases">
        <title>Genomic Encyclopedia of Type Strains, Phase V (KMG-V): Genome sequencing to study the core and pangenomes of soil and plant-associated prokaryotes.</title>
        <authorList>
            <person name="Whitman W."/>
        </authorList>
    </citation>
    <scope>NUCLEOTIDE SEQUENCE [LARGE SCALE GENOMIC DNA]</scope>
    <source>
        <strain evidence="2 3">USDA 222</strain>
    </source>
</reference>
<evidence type="ECO:0008006" key="4">
    <source>
        <dbReference type="Google" id="ProtNLM"/>
    </source>
</evidence>
<keyword evidence="1" id="KW-1133">Transmembrane helix</keyword>
<comment type="caution">
    <text evidence="2">The sequence shown here is derived from an EMBL/GenBank/DDBJ whole genome shotgun (WGS) entry which is preliminary data.</text>
</comment>
<dbReference type="Proteomes" id="UP001565474">
    <property type="component" value="Unassembled WGS sequence"/>
</dbReference>
<gene>
    <name evidence="2" type="ORF">ABH992_007854</name>
</gene>
<keyword evidence="1" id="KW-0472">Membrane</keyword>
<dbReference type="EMBL" id="JBGBZN010000002">
    <property type="protein sequence ID" value="MEY9475455.1"/>
    <property type="molecule type" value="Genomic_DNA"/>
</dbReference>
<keyword evidence="3" id="KW-1185">Reference proteome</keyword>
<evidence type="ECO:0000313" key="2">
    <source>
        <dbReference type="EMBL" id="MEY9475455.1"/>
    </source>
</evidence>
<sequence length="77" mass="8445">MSLAEPAALPVATSAAPRLHLLKRFTSRFKASLPAYLLLLPSLVFLALFTYWRDGARADRCALSARDAEGPGAFRRL</sequence>